<proteinExistence type="predicted"/>
<protein>
    <submittedName>
        <fullName evidence="2">Uncharacterized protein</fullName>
    </submittedName>
</protein>
<evidence type="ECO:0000256" key="1">
    <source>
        <dbReference type="SAM" id="MobiDB-lite"/>
    </source>
</evidence>
<reference evidence="2" key="1">
    <citation type="submission" date="2021-01" db="EMBL/GenBank/DDBJ databases">
        <title>Whole genome shotgun sequence of Actinoplanes rishiriensis NBRC 108556.</title>
        <authorList>
            <person name="Komaki H."/>
            <person name="Tamura T."/>
        </authorList>
    </citation>
    <scope>NUCLEOTIDE SEQUENCE</scope>
    <source>
        <strain evidence="2">NBRC 108556</strain>
    </source>
</reference>
<accession>A0A919MYJ7</accession>
<sequence length="164" mass="16085">MDRGPVALFGAIVAVGLGPAMWLGAQFGSIEVDPSRPPAIVGEPNSAPDQLVGGAGAADASSGDDAVINGTPQSEAVPARTTTSPPRRRATASPTATAATSSPTPTPTRSTEAPTTPPTGSTSSPATPPTGGTSSPTLPPEPPVEPAPLSNIPKVDPLSETVHG</sequence>
<feature type="region of interest" description="Disordered" evidence="1">
    <location>
        <begin position="33"/>
        <end position="164"/>
    </location>
</feature>
<dbReference type="EMBL" id="BOMV01000082">
    <property type="protein sequence ID" value="GIF00284.1"/>
    <property type="molecule type" value="Genomic_DNA"/>
</dbReference>
<feature type="compositionally biased region" description="Low complexity" evidence="1">
    <location>
        <begin position="57"/>
        <end position="66"/>
    </location>
</feature>
<evidence type="ECO:0000313" key="2">
    <source>
        <dbReference type="EMBL" id="GIF00284.1"/>
    </source>
</evidence>
<feature type="compositionally biased region" description="Pro residues" evidence="1">
    <location>
        <begin position="137"/>
        <end position="146"/>
    </location>
</feature>
<evidence type="ECO:0000313" key="3">
    <source>
        <dbReference type="Proteomes" id="UP000636960"/>
    </source>
</evidence>
<gene>
    <name evidence="2" type="ORF">Ari01nite_77480</name>
</gene>
<name>A0A919MYJ7_9ACTN</name>
<dbReference type="RefSeq" id="WP_203787961.1">
    <property type="nucleotide sequence ID" value="NZ_BOMV01000082.1"/>
</dbReference>
<dbReference type="Proteomes" id="UP000636960">
    <property type="component" value="Unassembled WGS sequence"/>
</dbReference>
<keyword evidence="3" id="KW-1185">Reference proteome</keyword>
<dbReference type="AlphaFoldDB" id="A0A919MYJ7"/>
<organism evidence="2 3">
    <name type="scientific">Paractinoplanes rishiriensis</name>
    <dbReference type="NCBI Taxonomy" id="1050105"/>
    <lineage>
        <taxon>Bacteria</taxon>
        <taxon>Bacillati</taxon>
        <taxon>Actinomycetota</taxon>
        <taxon>Actinomycetes</taxon>
        <taxon>Micromonosporales</taxon>
        <taxon>Micromonosporaceae</taxon>
        <taxon>Paractinoplanes</taxon>
    </lineage>
</organism>
<comment type="caution">
    <text evidence="2">The sequence shown here is derived from an EMBL/GenBank/DDBJ whole genome shotgun (WGS) entry which is preliminary data.</text>
</comment>
<feature type="compositionally biased region" description="Low complexity" evidence="1">
    <location>
        <begin position="78"/>
        <end position="136"/>
    </location>
</feature>